<proteinExistence type="predicted"/>
<protein>
    <recommendedName>
        <fullName evidence="4">VCBS repeat-containing protein</fullName>
    </recommendedName>
</protein>
<dbReference type="Proteomes" id="UP000695264">
    <property type="component" value="Unassembled WGS sequence"/>
</dbReference>
<dbReference type="EMBL" id="JAATEN010000008">
    <property type="protein sequence ID" value="NJQ01403.1"/>
    <property type="molecule type" value="Genomic_DNA"/>
</dbReference>
<evidence type="ECO:0000313" key="3">
    <source>
        <dbReference type="Proteomes" id="UP000695264"/>
    </source>
</evidence>
<gene>
    <name evidence="2" type="ORF">HCK00_12910</name>
</gene>
<name>A0ABX1BWE1_9ACTN</name>
<feature type="region of interest" description="Disordered" evidence="1">
    <location>
        <begin position="50"/>
        <end position="87"/>
    </location>
</feature>
<organism evidence="2 3">
    <name type="scientific">Streptomyces zingiberis</name>
    <dbReference type="NCBI Taxonomy" id="2053010"/>
    <lineage>
        <taxon>Bacteria</taxon>
        <taxon>Bacillati</taxon>
        <taxon>Actinomycetota</taxon>
        <taxon>Actinomycetes</taxon>
        <taxon>Kitasatosporales</taxon>
        <taxon>Streptomycetaceae</taxon>
        <taxon>Streptomyces</taxon>
    </lineage>
</organism>
<keyword evidence="3" id="KW-1185">Reference proteome</keyword>
<comment type="caution">
    <text evidence="2">The sequence shown here is derived from an EMBL/GenBank/DDBJ whole genome shotgun (WGS) entry which is preliminary data.</text>
</comment>
<feature type="compositionally biased region" description="Low complexity" evidence="1">
    <location>
        <begin position="50"/>
        <end position="63"/>
    </location>
</feature>
<accession>A0ABX1BWE1</accession>
<evidence type="ECO:0008006" key="4">
    <source>
        <dbReference type="Google" id="ProtNLM"/>
    </source>
</evidence>
<reference evidence="2 3" key="1">
    <citation type="submission" date="2020-03" db="EMBL/GenBank/DDBJ databases">
        <title>WGS of actinomycetes isolated from Thailand.</title>
        <authorList>
            <person name="Thawai C."/>
        </authorList>
    </citation>
    <scope>NUCLEOTIDE SEQUENCE [LARGE SCALE GENOMIC DNA]</scope>
    <source>
        <strain evidence="2 3">PLAI 1-29</strain>
    </source>
</reference>
<evidence type="ECO:0000256" key="1">
    <source>
        <dbReference type="SAM" id="MobiDB-lite"/>
    </source>
</evidence>
<evidence type="ECO:0000313" key="2">
    <source>
        <dbReference type="EMBL" id="NJQ01403.1"/>
    </source>
</evidence>
<sequence>MQAPACPQPSAPRPARAHARSRPVHWLVTATALAAVVGGAAFLQPSGATATTAPAASSGASGDTGDRTSAEPAGRTGGAPDAESARYPLECGTAGTEVVEKGSADLDGDGRPETVAVVSCAAGMGTPPHGLYVLAHGAAGPEVLETLLDPAERMNVADLAVTGRGISATLLGYSSAEVPRCCPDQRREVIWRWRDGSFRLAALAAPGSV</sequence>
<dbReference type="RefSeq" id="WP_168102005.1">
    <property type="nucleotide sequence ID" value="NZ_JAATEN010000008.1"/>
</dbReference>